<feature type="region of interest" description="Disordered" evidence="1">
    <location>
        <begin position="36"/>
        <end position="66"/>
    </location>
</feature>
<sequence>MIGIVLFAAVFVVGEKLAIRRLSFWRDGFTVGDGPLMRSDDPAPSTSSTSAAPPAPASNVSISPRLEVDTTQPTKSIQVRLANGTRHRRGKSGHLKRAAEVAPRVGEALVPRLTALITVSDQAPILSSPALHATLGWVSLMLWAAGAYQDQIP</sequence>
<dbReference type="InterPro" id="IPR012989">
    <property type="entry name" value="SEP_domain"/>
</dbReference>
<comment type="caution">
    <text evidence="3">The sequence shown here is derived from an EMBL/GenBank/DDBJ whole genome shotgun (WGS) entry which is preliminary data.</text>
</comment>
<feature type="domain" description="SEP" evidence="2">
    <location>
        <begin position="22"/>
        <end position="43"/>
    </location>
</feature>
<accession>A0AAD6ZLF5</accession>
<evidence type="ECO:0000256" key="1">
    <source>
        <dbReference type="SAM" id="MobiDB-lite"/>
    </source>
</evidence>
<organism evidence="3 4">
    <name type="scientific">Mycena albidolilacea</name>
    <dbReference type="NCBI Taxonomy" id="1033008"/>
    <lineage>
        <taxon>Eukaryota</taxon>
        <taxon>Fungi</taxon>
        <taxon>Dikarya</taxon>
        <taxon>Basidiomycota</taxon>
        <taxon>Agaricomycotina</taxon>
        <taxon>Agaricomycetes</taxon>
        <taxon>Agaricomycetidae</taxon>
        <taxon>Agaricales</taxon>
        <taxon>Marasmiineae</taxon>
        <taxon>Mycenaceae</taxon>
        <taxon>Mycena</taxon>
    </lineage>
</organism>
<dbReference type="Proteomes" id="UP001218218">
    <property type="component" value="Unassembled WGS sequence"/>
</dbReference>
<feature type="compositionally biased region" description="Low complexity" evidence="1">
    <location>
        <begin position="42"/>
        <end position="52"/>
    </location>
</feature>
<keyword evidence="4" id="KW-1185">Reference proteome</keyword>
<dbReference type="EMBL" id="JARIHO010000039">
    <property type="protein sequence ID" value="KAJ7328315.1"/>
    <property type="molecule type" value="Genomic_DNA"/>
</dbReference>
<reference evidence="3" key="1">
    <citation type="submission" date="2023-03" db="EMBL/GenBank/DDBJ databases">
        <title>Massive genome expansion in bonnet fungi (Mycena s.s.) driven by repeated elements and novel gene families across ecological guilds.</title>
        <authorList>
            <consortium name="Lawrence Berkeley National Laboratory"/>
            <person name="Harder C.B."/>
            <person name="Miyauchi S."/>
            <person name="Viragh M."/>
            <person name="Kuo A."/>
            <person name="Thoen E."/>
            <person name="Andreopoulos B."/>
            <person name="Lu D."/>
            <person name="Skrede I."/>
            <person name="Drula E."/>
            <person name="Henrissat B."/>
            <person name="Morin E."/>
            <person name="Kohler A."/>
            <person name="Barry K."/>
            <person name="LaButti K."/>
            <person name="Morin E."/>
            <person name="Salamov A."/>
            <person name="Lipzen A."/>
            <person name="Mereny Z."/>
            <person name="Hegedus B."/>
            <person name="Baldrian P."/>
            <person name="Stursova M."/>
            <person name="Weitz H."/>
            <person name="Taylor A."/>
            <person name="Grigoriev I.V."/>
            <person name="Nagy L.G."/>
            <person name="Martin F."/>
            <person name="Kauserud H."/>
        </authorList>
    </citation>
    <scope>NUCLEOTIDE SEQUENCE</scope>
    <source>
        <strain evidence="3">CBHHK002</strain>
    </source>
</reference>
<dbReference type="InterPro" id="IPR036241">
    <property type="entry name" value="NSFL1C_SEP_dom_sf"/>
</dbReference>
<name>A0AAD6ZLF5_9AGAR</name>
<evidence type="ECO:0000259" key="2">
    <source>
        <dbReference type="Pfam" id="PF08059"/>
    </source>
</evidence>
<protein>
    <recommendedName>
        <fullName evidence="2">SEP domain-containing protein</fullName>
    </recommendedName>
</protein>
<dbReference type="AlphaFoldDB" id="A0AAD6ZLF5"/>
<gene>
    <name evidence="3" type="ORF">DFH08DRAFT_967462</name>
</gene>
<proteinExistence type="predicted"/>
<evidence type="ECO:0000313" key="4">
    <source>
        <dbReference type="Proteomes" id="UP001218218"/>
    </source>
</evidence>
<dbReference type="Gene3D" id="3.30.420.210">
    <property type="entry name" value="SEP domain"/>
    <property type="match status" value="1"/>
</dbReference>
<dbReference type="SUPFAM" id="SSF102848">
    <property type="entry name" value="NSFL1 (p97 ATPase) cofactor p47, SEP domain"/>
    <property type="match status" value="1"/>
</dbReference>
<evidence type="ECO:0000313" key="3">
    <source>
        <dbReference type="EMBL" id="KAJ7328315.1"/>
    </source>
</evidence>
<dbReference type="Pfam" id="PF08059">
    <property type="entry name" value="SEP"/>
    <property type="match status" value="1"/>
</dbReference>